<feature type="compositionally biased region" description="Polar residues" evidence="1">
    <location>
        <begin position="99"/>
        <end position="108"/>
    </location>
</feature>
<evidence type="ECO:0000313" key="3">
    <source>
        <dbReference type="EMBL" id="KAF2223367.1"/>
    </source>
</evidence>
<name>A0A6A6GCG6_9PEZI</name>
<protein>
    <submittedName>
        <fullName evidence="3">Uncharacterized protein</fullName>
    </submittedName>
</protein>
<feature type="compositionally biased region" description="Basic and acidic residues" evidence="1">
    <location>
        <begin position="109"/>
        <end position="122"/>
    </location>
</feature>
<feature type="transmembrane region" description="Helical" evidence="2">
    <location>
        <begin position="261"/>
        <end position="286"/>
    </location>
</feature>
<dbReference type="AlphaFoldDB" id="A0A6A6GCG6"/>
<proteinExistence type="predicted"/>
<keyword evidence="4" id="KW-1185">Reference proteome</keyword>
<feature type="transmembrane region" description="Helical" evidence="2">
    <location>
        <begin position="6"/>
        <end position="23"/>
    </location>
</feature>
<reference evidence="4" key="1">
    <citation type="journal article" date="2020" name="Stud. Mycol.">
        <title>101 Dothideomycetes genomes: A test case for predicting lifestyles and emergence of pathogens.</title>
        <authorList>
            <person name="Haridas S."/>
            <person name="Albert R."/>
            <person name="Binder M."/>
            <person name="Bloem J."/>
            <person name="LaButti K."/>
            <person name="Salamov A."/>
            <person name="Andreopoulos B."/>
            <person name="Baker S."/>
            <person name="Barry K."/>
            <person name="Bills G."/>
            <person name="Bluhm B."/>
            <person name="Cannon C."/>
            <person name="Castanera R."/>
            <person name="Culley D."/>
            <person name="Daum C."/>
            <person name="Ezra D."/>
            <person name="Gonzalez J."/>
            <person name="Henrissat B."/>
            <person name="Kuo A."/>
            <person name="Liang C."/>
            <person name="Lipzen A."/>
            <person name="Lutzoni F."/>
            <person name="Magnuson J."/>
            <person name="Mondo S."/>
            <person name="Nolan M."/>
            <person name="Ohm R."/>
            <person name="Pangilinan J."/>
            <person name="Park H.-J."/>
            <person name="Ramirez L."/>
            <person name="Alfaro M."/>
            <person name="Sun H."/>
            <person name="Tritt A."/>
            <person name="Yoshinaga Y."/>
            <person name="Zwiers L.-H."/>
            <person name="Turgeon B."/>
            <person name="Goodwin S."/>
            <person name="Spatafora J."/>
            <person name="Crous P."/>
            <person name="Grigoriev I."/>
        </authorList>
    </citation>
    <scope>NUCLEOTIDE SEQUENCE [LARGE SCALE GENOMIC DNA]</scope>
    <source>
        <strain evidence="4">CECT 20119</strain>
    </source>
</reference>
<gene>
    <name evidence="3" type="ORF">BDZ85DRAFT_281306</name>
</gene>
<sequence>MLLEVMVVGHVLCALVITALWWSKPRMVEEPTILRGEWTTCFAASMMTCSRLGLVEPRRLPGYRMLEKKAEISGLEVILEPPETDVENGDELTPAAPRTSVTDQVSIRSKSDTPRQGARDSAYDTTIFKSSDRERLMQTRWQLTGSVLQRYPSTRYLLHDPLAAEDDKYDTALTSYPEMPKKCRKRDTEVLWVVSIGFSGVHVAAWNSSFPSAVEEFSWHFSSVYIGVSGLLWATLHILAEHWAAFWWAWYDFMIGDVPKVLTLAVNTICGICGLAYVLARAYLIIEGFVELRALPAAAYIVPQ</sequence>
<accession>A0A6A6GCG6</accession>
<keyword evidence="2" id="KW-0472">Membrane</keyword>
<keyword evidence="2" id="KW-0812">Transmembrane</keyword>
<feature type="region of interest" description="Disordered" evidence="1">
    <location>
        <begin position="83"/>
        <end position="124"/>
    </location>
</feature>
<dbReference type="PANTHER" id="PTHR35043:SF7">
    <property type="entry name" value="TRANSCRIPTION FACTOR DOMAIN-CONTAINING PROTEIN"/>
    <property type="match status" value="1"/>
</dbReference>
<organism evidence="3 4">
    <name type="scientific">Elsinoe ampelina</name>
    <dbReference type="NCBI Taxonomy" id="302913"/>
    <lineage>
        <taxon>Eukaryota</taxon>
        <taxon>Fungi</taxon>
        <taxon>Dikarya</taxon>
        <taxon>Ascomycota</taxon>
        <taxon>Pezizomycotina</taxon>
        <taxon>Dothideomycetes</taxon>
        <taxon>Dothideomycetidae</taxon>
        <taxon>Myriangiales</taxon>
        <taxon>Elsinoaceae</taxon>
        <taxon>Elsinoe</taxon>
    </lineage>
</organism>
<evidence type="ECO:0000256" key="2">
    <source>
        <dbReference type="SAM" id="Phobius"/>
    </source>
</evidence>
<dbReference type="OrthoDB" id="3061561at2759"/>
<evidence type="ECO:0000313" key="4">
    <source>
        <dbReference type="Proteomes" id="UP000799538"/>
    </source>
</evidence>
<keyword evidence="2" id="KW-1133">Transmembrane helix</keyword>
<dbReference type="PANTHER" id="PTHR35043">
    <property type="entry name" value="TRANSCRIPTION FACTOR DOMAIN-CONTAINING PROTEIN"/>
    <property type="match status" value="1"/>
</dbReference>
<feature type="transmembrane region" description="Helical" evidence="2">
    <location>
        <begin position="219"/>
        <end position="240"/>
    </location>
</feature>
<evidence type="ECO:0000256" key="1">
    <source>
        <dbReference type="SAM" id="MobiDB-lite"/>
    </source>
</evidence>
<feature type="transmembrane region" description="Helical" evidence="2">
    <location>
        <begin position="190"/>
        <end position="207"/>
    </location>
</feature>
<dbReference type="EMBL" id="ML992506">
    <property type="protein sequence ID" value="KAF2223367.1"/>
    <property type="molecule type" value="Genomic_DNA"/>
</dbReference>
<dbReference type="Proteomes" id="UP000799538">
    <property type="component" value="Unassembled WGS sequence"/>
</dbReference>